<dbReference type="InterPro" id="IPR016032">
    <property type="entry name" value="Sig_transdc_resp-reg_C-effctor"/>
</dbReference>
<dbReference type="SUPFAM" id="SSF48452">
    <property type="entry name" value="TPR-like"/>
    <property type="match status" value="1"/>
</dbReference>
<dbReference type="InterPro" id="IPR041664">
    <property type="entry name" value="AAA_16"/>
</dbReference>
<dbReference type="SMART" id="SM01043">
    <property type="entry name" value="BTAD"/>
    <property type="match status" value="1"/>
</dbReference>
<organism evidence="8 9">
    <name type="scientific">Geodermatophilus sabuli</name>
    <dbReference type="NCBI Taxonomy" id="1564158"/>
    <lineage>
        <taxon>Bacteria</taxon>
        <taxon>Bacillati</taxon>
        <taxon>Actinomycetota</taxon>
        <taxon>Actinomycetes</taxon>
        <taxon>Geodermatophilales</taxon>
        <taxon>Geodermatophilaceae</taxon>
        <taxon>Geodermatophilus</taxon>
    </lineage>
</organism>
<dbReference type="InterPro" id="IPR005158">
    <property type="entry name" value="BTAD"/>
</dbReference>
<evidence type="ECO:0000256" key="3">
    <source>
        <dbReference type="ARBA" id="ARBA00023125"/>
    </source>
</evidence>
<evidence type="ECO:0000259" key="7">
    <source>
        <dbReference type="PROSITE" id="PS51755"/>
    </source>
</evidence>
<dbReference type="SUPFAM" id="SSF46894">
    <property type="entry name" value="C-terminal effector domain of the bipartite response regulators"/>
    <property type="match status" value="1"/>
</dbReference>
<dbReference type="Proteomes" id="UP000470246">
    <property type="component" value="Unassembled WGS sequence"/>
</dbReference>
<keyword evidence="3 5" id="KW-0238">DNA-binding</keyword>
<dbReference type="GO" id="GO:0006355">
    <property type="term" value="P:regulation of DNA-templated transcription"/>
    <property type="evidence" value="ECO:0007669"/>
    <property type="project" value="InterPro"/>
</dbReference>
<comment type="caution">
    <text evidence="8">The sequence shown here is derived from an EMBL/GenBank/DDBJ whole genome shotgun (WGS) entry which is preliminary data.</text>
</comment>
<keyword evidence="9" id="KW-1185">Reference proteome</keyword>
<dbReference type="EMBL" id="JAAGWF010000027">
    <property type="protein sequence ID" value="NEK60286.1"/>
    <property type="molecule type" value="Genomic_DNA"/>
</dbReference>
<accession>A0A7K3W603</accession>
<dbReference type="SMART" id="SM00862">
    <property type="entry name" value="Trans_reg_C"/>
    <property type="match status" value="1"/>
</dbReference>
<dbReference type="GO" id="GO:0000160">
    <property type="term" value="P:phosphorelay signal transduction system"/>
    <property type="evidence" value="ECO:0007669"/>
    <property type="project" value="InterPro"/>
</dbReference>
<dbReference type="CDD" id="cd15831">
    <property type="entry name" value="BTAD"/>
    <property type="match status" value="1"/>
</dbReference>
<comment type="similarity">
    <text evidence="1">Belongs to the AfsR/DnrI/RedD regulatory family.</text>
</comment>
<dbReference type="InterPro" id="IPR051677">
    <property type="entry name" value="AfsR-DnrI-RedD_regulator"/>
</dbReference>
<dbReference type="Gene3D" id="1.25.40.10">
    <property type="entry name" value="Tetratricopeptide repeat domain"/>
    <property type="match status" value="2"/>
</dbReference>
<dbReference type="GO" id="GO:0003677">
    <property type="term" value="F:DNA binding"/>
    <property type="evidence" value="ECO:0007669"/>
    <property type="project" value="UniProtKB-UniRule"/>
</dbReference>
<proteinExistence type="inferred from homology"/>
<dbReference type="SUPFAM" id="SSF52540">
    <property type="entry name" value="P-loop containing nucleoside triphosphate hydrolases"/>
    <property type="match status" value="1"/>
</dbReference>
<dbReference type="PANTHER" id="PTHR35807">
    <property type="entry name" value="TRANSCRIPTIONAL REGULATOR REDD-RELATED"/>
    <property type="match status" value="1"/>
</dbReference>
<evidence type="ECO:0000256" key="1">
    <source>
        <dbReference type="ARBA" id="ARBA00005820"/>
    </source>
</evidence>
<reference evidence="8 9" key="1">
    <citation type="submission" date="2020-02" db="EMBL/GenBank/DDBJ databases">
        <title>Geodermatophilus sabuli CPCC 205279 I12A-02694.</title>
        <authorList>
            <person name="Jiang Z."/>
        </authorList>
    </citation>
    <scope>NUCLEOTIDE SEQUENCE [LARGE SCALE GENOMIC DNA]</scope>
    <source>
        <strain evidence="8 9">I12A-02694</strain>
    </source>
</reference>
<dbReference type="Pfam" id="PF00486">
    <property type="entry name" value="Trans_reg_C"/>
    <property type="match status" value="1"/>
</dbReference>
<dbReference type="InterPro" id="IPR011990">
    <property type="entry name" value="TPR-like_helical_dom_sf"/>
</dbReference>
<gene>
    <name evidence="8" type="ORF">GCU56_20730</name>
</gene>
<dbReference type="Pfam" id="PF13191">
    <property type="entry name" value="AAA_16"/>
    <property type="match status" value="1"/>
</dbReference>
<protein>
    <submittedName>
        <fullName evidence="8">AAA family ATPase</fullName>
    </submittedName>
</protein>
<dbReference type="PROSITE" id="PS51755">
    <property type="entry name" value="OMPR_PHOB"/>
    <property type="match status" value="1"/>
</dbReference>
<keyword evidence="4" id="KW-0804">Transcription</keyword>
<evidence type="ECO:0000256" key="6">
    <source>
        <dbReference type="SAM" id="MobiDB-lite"/>
    </source>
</evidence>
<dbReference type="PANTHER" id="PTHR35807:SF1">
    <property type="entry name" value="TRANSCRIPTIONAL REGULATOR REDD"/>
    <property type="match status" value="1"/>
</dbReference>
<dbReference type="InterPro" id="IPR001867">
    <property type="entry name" value="OmpR/PhoB-type_DNA-bd"/>
</dbReference>
<dbReference type="RefSeq" id="WP_163483837.1">
    <property type="nucleotide sequence ID" value="NZ_JAAGWF010000027.1"/>
</dbReference>
<feature type="domain" description="OmpR/PhoB-type" evidence="7">
    <location>
        <begin position="1"/>
        <end position="102"/>
    </location>
</feature>
<keyword evidence="2" id="KW-0805">Transcription regulation</keyword>
<feature type="region of interest" description="Disordered" evidence="6">
    <location>
        <begin position="1176"/>
        <end position="1199"/>
    </location>
</feature>
<evidence type="ECO:0000313" key="9">
    <source>
        <dbReference type="Proteomes" id="UP000470246"/>
    </source>
</evidence>
<dbReference type="AlphaFoldDB" id="A0A7K3W603"/>
<feature type="DNA-binding region" description="OmpR/PhoB-type" evidence="5">
    <location>
        <begin position="1"/>
        <end position="102"/>
    </location>
</feature>
<evidence type="ECO:0000256" key="4">
    <source>
        <dbReference type="ARBA" id="ARBA00023163"/>
    </source>
</evidence>
<evidence type="ECO:0000313" key="8">
    <source>
        <dbReference type="EMBL" id="NEK60286.1"/>
    </source>
</evidence>
<dbReference type="InterPro" id="IPR027417">
    <property type="entry name" value="P-loop_NTPase"/>
</dbReference>
<dbReference type="Gene3D" id="1.10.10.10">
    <property type="entry name" value="Winged helix-like DNA-binding domain superfamily/Winged helix DNA-binding domain"/>
    <property type="match status" value="1"/>
</dbReference>
<dbReference type="Pfam" id="PF03704">
    <property type="entry name" value="BTAD"/>
    <property type="match status" value="1"/>
</dbReference>
<name>A0A7K3W603_9ACTN</name>
<dbReference type="InterPro" id="IPR036388">
    <property type="entry name" value="WH-like_DNA-bd_sf"/>
</dbReference>
<evidence type="ECO:0000256" key="5">
    <source>
        <dbReference type="PROSITE-ProRule" id="PRU01091"/>
    </source>
</evidence>
<sequence length="1199" mass="126793">METGQLRISLLGACTASYGDAPLDLGGPRQRAVLVVLVLARGEVVPVERLTGAVWGDRPPADAAGALQAYVSHLRRRLEPGSAARARSSIIVSGGRGYAVRLPPDAVDVWRFERLLERAATASAAETVQLVGEALGLWRGPPLAEWSDEPWAEPEIARLVELRAVARERLVAARLELGEAALLVPDLETMVADEPLREERWRLLALALYRAHRQADALGALRRARATLADELGVDPGPALRELERQVLVQAPELDVPVRRPRAPDGPAPAAAPVADDLLDREHELAAVRAALDDLAAGEPRLLLIEGPAGIGKTRLLTEVRRLAAERSVRVLTARGSPLEKTFGFGAVRQLFEPQLTDPARRAALLAGAAASARGVFDPMGGDSPDGSFAALHGLYWLAVNLTVDGPLVLAIDDVQWCDSASLRSLAYLVRRLDAVPVLVVGTVRTGEPHEDEELLADLALEPVAVVLRPATLSPDAVTELVGRRLGEPVSPLFALACHGTTSGNPLLLRQLLRGLEADRVRPDAAHADVVVAVGSRAVSSMVLMRLRRLGGAAPVVARAAGVLGDGAPLPVVAALAGLPEQETAAALAALARAEIVKDEQPLAFVHPLVRESVYRDQPAAERALRHERAARLLRAAGAADEQVAAHLLLAPVRGDGAATEVLCSAARTAAERGAADSAVTYLRRALDDLPAGAQRCDLLRELGLLESLVDGAASTGHLLQAYERLEDPAERADVAVAIARTQVFASPPGAATAFARQAAEALPGELHDHRQALLAIELVSGYMHALDPAVWRHPVPDPDGAGHGAQMLAAALAYDATIEGADRERAVRLARSALEGDRLWAVDHGLFWVIAAIIRMLADDDLGDFWARARAEAHARGSLFAVLSTNLWQGFWHWRRGDLAEADSCLTNALDESRMWGGAGIAPPFALAFLIGCHLDRGDVAAARATADAAAGSGPAVGDGGRLLQHAIARVLTAEGHHERALTVLDAVPAPVPVPNPVWNPWRSTAALALRGLGRTGEAIAVAEEEVRLLRRWGAPSHLGASLRLLGEVRGAEGVAELREAVALLATTTAAVDLARARCTLGARPEVPDDEAVPLLRASMAEAHARGALGIRERAREALRARGCPDALHGETVRPPTVTERRIAELTAAGLGIREVAQQLFLTPGMVRSVLEKAPADGLKSLSSPPGEARAPATGRTP</sequence>
<evidence type="ECO:0000256" key="2">
    <source>
        <dbReference type="ARBA" id="ARBA00023015"/>
    </source>
</evidence>